<evidence type="ECO:0000256" key="7">
    <source>
        <dbReference type="SAM" id="Phobius"/>
    </source>
</evidence>
<feature type="domain" description="Prepilin type IV endopeptidase peptidase" evidence="8">
    <location>
        <begin position="103"/>
        <end position="203"/>
    </location>
</feature>
<feature type="transmembrane region" description="Helical" evidence="7">
    <location>
        <begin position="119"/>
        <end position="138"/>
    </location>
</feature>
<protein>
    <submittedName>
        <fullName evidence="10">A24 family peptidase</fullName>
        <ecNumber evidence="10">3.4.23.-</ecNumber>
    </submittedName>
</protein>
<proteinExistence type="inferred from homology"/>
<comment type="subcellular location">
    <subcellularLocation>
        <location evidence="1">Cell membrane</location>
        <topology evidence="1">Multi-pass membrane protein</topology>
    </subcellularLocation>
</comment>
<evidence type="ECO:0000256" key="6">
    <source>
        <dbReference type="ARBA" id="ARBA00023136"/>
    </source>
</evidence>
<sequence>MIKILIFALGACLGSFISALMDRRRLGMSIISPPSFCESCGQRIRPYDLVPIISFIILRGRCRFCKDKISIKTFLIEILGSLSFIFAFNIYGGTRALILGIGLITSLLIALTDHSYLEIYDIDCYVLIGLGFLYRLIYIEYDFEFFKISLIFVLVFLLIRYLSKGGLGDGDLFYYLGLFLFLDTSIIIKFILISLWIGAIFAIIKSIKIKSLKGEIPLCPSILLAFALVLILG</sequence>
<dbReference type="InterPro" id="IPR050882">
    <property type="entry name" value="Prepilin_peptidase/N-MTase"/>
</dbReference>
<evidence type="ECO:0000259" key="9">
    <source>
        <dbReference type="Pfam" id="PF06750"/>
    </source>
</evidence>
<dbReference type="InterPro" id="IPR000045">
    <property type="entry name" value="Prepilin_IV_endopep_pep"/>
</dbReference>
<feature type="transmembrane region" description="Helical" evidence="7">
    <location>
        <begin position="145"/>
        <end position="162"/>
    </location>
</feature>
<dbReference type="Proteomes" id="UP001637994">
    <property type="component" value="Unassembled WGS sequence"/>
</dbReference>
<evidence type="ECO:0000259" key="8">
    <source>
        <dbReference type="Pfam" id="PF01478"/>
    </source>
</evidence>
<gene>
    <name evidence="10" type="ORF">ACCQ42_06315</name>
</gene>
<dbReference type="EMBL" id="JBGMEF010000019">
    <property type="protein sequence ID" value="MFO3667381.1"/>
    <property type="molecule type" value="Genomic_DNA"/>
</dbReference>
<accession>A0ABW9MEV2</accession>
<reference evidence="10 11" key="1">
    <citation type="journal article" date="2025" name="Anaerobe">
        <title>Description of Anaerococcus kampingiae sp. nov., Anaerococcus groningensis sp. nov., Anaerococcus martiniensis sp. nov., and Anaerococcus cruorum sp. nov., isolated from human clinical specimens.</title>
        <authorList>
            <person name="Boiten K.E."/>
            <person name="Meijer J."/>
            <person name="van Wezel E.M."/>
            <person name="Veloo A.C.M."/>
        </authorList>
    </citation>
    <scope>NUCLEOTIDE SEQUENCE [LARGE SCALE GENOMIC DNA]</scope>
    <source>
        <strain evidence="10 11">ENR0874</strain>
    </source>
</reference>
<dbReference type="GO" id="GO:0016787">
    <property type="term" value="F:hydrolase activity"/>
    <property type="evidence" value="ECO:0007669"/>
    <property type="project" value="UniProtKB-KW"/>
</dbReference>
<dbReference type="Pfam" id="PF06750">
    <property type="entry name" value="A24_N_bact"/>
    <property type="match status" value="1"/>
</dbReference>
<name>A0ABW9MEV2_9FIRM</name>
<organism evidence="10 11">
    <name type="scientific">Anaerococcus kampingae</name>
    <dbReference type="NCBI Taxonomy" id="3115614"/>
    <lineage>
        <taxon>Bacteria</taxon>
        <taxon>Bacillati</taxon>
        <taxon>Bacillota</taxon>
        <taxon>Tissierellia</taxon>
        <taxon>Tissierellales</taxon>
        <taxon>Peptoniphilaceae</taxon>
        <taxon>Anaerococcus</taxon>
    </lineage>
</organism>
<evidence type="ECO:0000313" key="10">
    <source>
        <dbReference type="EMBL" id="MFO3667381.1"/>
    </source>
</evidence>
<keyword evidence="10" id="KW-0378">Hydrolase</keyword>
<evidence type="ECO:0000256" key="4">
    <source>
        <dbReference type="ARBA" id="ARBA00022692"/>
    </source>
</evidence>
<keyword evidence="5 7" id="KW-1133">Transmembrane helix</keyword>
<dbReference type="PANTHER" id="PTHR30487:SF0">
    <property type="entry name" value="PREPILIN LEADER PEPTIDASE_N-METHYLTRANSFERASE-RELATED"/>
    <property type="match status" value="1"/>
</dbReference>
<dbReference type="Pfam" id="PF01478">
    <property type="entry name" value="Peptidase_A24"/>
    <property type="match status" value="1"/>
</dbReference>
<evidence type="ECO:0000256" key="5">
    <source>
        <dbReference type="ARBA" id="ARBA00022989"/>
    </source>
</evidence>
<comment type="caution">
    <text evidence="10">The sequence shown here is derived from an EMBL/GenBank/DDBJ whole genome shotgun (WGS) entry which is preliminary data.</text>
</comment>
<dbReference type="PANTHER" id="PTHR30487">
    <property type="entry name" value="TYPE 4 PREPILIN-LIKE PROTEINS LEADER PEPTIDE-PROCESSING ENZYME"/>
    <property type="match status" value="1"/>
</dbReference>
<evidence type="ECO:0000256" key="1">
    <source>
        <dbReference type="ARBA" id="ARBA00004651"/>
    </source>
</evidence>
<keyword evidence="3" id="KW-1003">Cell membrane</keyword>
<evidence type="ECO:0000313" key="11">
    <source>
        <dbReference type="Proteomes" id="UP001637994"/>
    </source>
</evidence>
<feature type="domain" description="Prepilin peptidase A24 N-terminal" evidence="9">
    <location>
        <begin position="9"/>
        <end position="88"/>
    </location>
</feature>
<comment type="similarity">
    <text evidence="2">Belongs to the peptidase A24 family.</text>
</comment>
<keyword evidence="4 7" id="KW-0812">Transmembrane</keyword>
<keyword evidence="6 7" id="KW-0472">Membrane</keyword>
<dbReference type="EC" id="3.4.23.-" evidence="10"/>
<evidence type="ECO:0000256" key="2">
    <source>
        <dbReference type="ARBA" id="ARBA00005801"/>
    </source>
</evidence>
<evidence type="ECO:0000256" key="3">
    <source>
        <dbReference type="ARBA" id="ARBA00022475"/>
    </source>
</evidence>
<dbReference type="RefSeq" id="WP_410035688.1">
    <property type="nucleotide sequence ID" value="NZ_JBGMEF010000019.1"/>
</dbReference>
<dbReference type="InterPro" id="IPR010627">
    <property type="entry name" value="Prepilin_pept_A24_N"/>
</dbReference>
<feature type="transmembrane region" description="Helical" evidence="7">
    <location>
        <begin position="174"/>
        <end position="204"/>
    </location>
</feature>
<keyword evidence="11" id="KW-1185">Reference proteome</keyword>